<proteinExistence type="predicted"/>
<feature type="region of interest" description="Disordered" evidence="1">
    <location>
        <begin position="489"/>
        <end position="517"/>
    </location>
</feature>
<evidence type="ECO:0000256" key="1">
    <source>
        <dbReference type="SAM" id="MobiDB-lite"/>
    </source>
</evidence>
<dbReference type="STRING" id="164328.H3H1I1"/>
<dbReference type="GO" id="GO:0007010">
    <property type="term" value="P:cytoskeleton organization"/>
    <property type="evidence" value="ECO:0000318"/>
    <property type="project" value="GO_Central"/>
</dbReference>
<feature type="compositionally biased region" description="Acidic residues" evidence="1">
    <location>
        <begin position="317"/>
        <end position="337"/>
    </location>
</feature>
<feature type="region of interest" description="Disordered" evidence="1">
    <location>
        <begin position="632"/>
        <end position="655"/>
    </location>
</feature>
<reference evidence="4" key="1">
    <citation type="journal article" date="2006" name="Science">
        <title>Phytophthora genome sequences uncover evolutionary origins and mechanisms of pathogenesis.</title>
        <authorList>
            <person name="Tyler B.M."/>
            <person name="Tripathy S."/>
            <person name="Zhang X."/>
            <person name="Dehal P."/>
            <person name="Jiang R.H."/>
            <person name="Aerts A."/>
            <person name="Arredondo F.D."/>
            <person name="Baxter L."/>
            <person name="Bensasson D."/>
            <person name="Beynon J.L."/>
            <person name="Chapman J."/>
            <person name="Damasceno C.M."/>
            <person name="Dorrance A.E."/>
            <person name="Dou D."/>
            <person name="Dickerman A.W."/>
            <person name="Dubchak I.L."/>
            <person name="Garbelotto M."/>
            <person name="Gijzen M."/>
            <person name="Gordon S.G."/>
            <person name="Govers F."/>
            <person name="Grunwald N.J."/>
            <person name="Huang W."/>
            <person name="Ivors K.L."/>
            <person name="Jones R.W."/>
            <person name="Kamoun S."/>
            <person name="Krampis K."/>
            <person name="Lamour K.H."/>
            <person name="Lee M.K."/>
            <person name="McDonald W.H."/>
            <person name="Medina M."/>
            <person name="Meijer H.J."/>
            <person name="Nordberg E.K."/>
            <person name="Maclean D.J."/>
            <person name="Ospina-Giraldo M.D."/>
            <person name="Morris P.F."/>
            <person name="Phuntumart V."/>
            <person name="Putnam N.H."/>
            <person name="Rash S."/>
            <person name="Rose J.K."/>
            <person name="Sakihama Y."/>
            <person name="Salamov A.A."/>
            <person name="Savidor A."/>
            <person name="Scheuring C.F."/>
            <person name="Smith B.M."/>
            <person name="Sobral B.W."/>
            <person name="Terry A."/>
            <person name="Torto-Alalibo T.A."/>
            <person name="Win J."/>
            <person name="Xu Z."/>
            <person name="Zhang H."/>
            <person name="Grigoriev I.V."/>
            <person name="Rokhsar D.S."/>
            <person name="Boore J.L."/>
        </authorList>
    </citation>
    <scope>NUCLEOTIDE SEQUENCE [LARGE SCALE GENOMIC DNA]</scope>
    <source>
        <strain evidence="4">Pr102</strain>
    </source>
</reference>
<feature type="compositionally biased region" description="Low complexity" evidence="1">
    <location>
        <begin position="758"/>
        <end position="771"/>
    </location>
</feature>
<dbReference type="InterPro" id="IPR003877">
    <property type="entry name" value="SPRY_dom"/>
</dbReference>
<dbReference type="OMA" id="HEVREHI"/>
<dbReference type="InterPro" id="IPR006594">
    <property type="entry name" value="LisH"/>
</dbReference>
<dbReference type="EMBL" id="DS566100">
    <property type="status" value="NOT_ANNOTATED_CDS"/>
    <property type="molecule type" value="Genomic_DNA"/>
</dbReference>
<feature type="region of interest" description="Disordered" evidence="1">
    <location>
        <begin position="317"/>
        <end position="344"/>
    </location>
</feature>
<dbReference type="InParanoid" id="H3H1I1"/>
<evidence type="ECO:0000313" key="4">
    <source>
        <dbReference type="Proteomes" id="UP000005238"/>
    </source>
</evidence>
<accession>H3H1I1</accession>
<dbReference type="VEuPathDB" id="FungiDB:KRP23_4654"/>
<dbReference type="GO" id="GO:0005737">
    <property type="term" value="C:cytoplasm"/>
    <property type="evidence" value="ECO:0000318"/>
    <property type="project" value="GO_Central"/>
</dbReference>
<protein>
    <recommendedName>
        <fullName evidence="2">SPRY domain-containing protein</fullName>
    </recommendedName>
</protein>
<dbReference type="HOGENOM" id="CLU_016836_0_0_1"/>
<dbReference type="Gene3D" id="2.60.120.920">
    <property type="match status" value="1"/>
</dbReference>
<dbReference type="eggNOG" id="ENOG502QS7U">
    <property type="taxonomic scope" value="Eukaryota"/>
</dbReference>
<dbReference type="PROSITE" id="PS50896">
    <property type="entry name" value="LISH"/>
    <property type="match status" value="1"/>
</dbReference>
<dbReference type="InterPro" id="IPR043136">
    <property type="entry name" value="B30.2/SPRY_sf"/>
</dbReference>
<reference evidence="3" key="2">
    <citation type="submission" date="2015-06" db="UniProtKB">
        <authorList>
            <consortium name="EnsemblProtists"/>
        </authorList>
    </citation>
    <scope>IDENTIFICATION</scope>
    <source>
        <strain evidence="3">Pr102</strain>
    </source>
</reference>
<dbReference type="PANTHER" id="PTHR12864">
    <property type="entry name" value="RAN BINDING PROTEIN 9-RELATED"/>
    <property type="match status" value="1"/>
</dbReference>
<dbReference type="EnsemblProtists" id="Phyra84098">
    <property type="protein sequence ID" value="Phyra84098"/>
    <property type="gene ID" value="Phyra84098"/>
</dbReference>
<feature type="region of interest" description="Disordered" evidence="1">
    <location>
        <begin position="213"/>
        <end position="233"/>
    </location>
</feature>
<organism evidence="3 4">
    <name type="scientific">Phytophthora ramorum</name>
    <name type="common">Sudden oak death agent</name>
    <dbReference type="NCBI Taxonomy" id="164328"/>
    <lineage>
        <taxon>Eukaryota</taxon>
        <taxon>Sar</taxon>
        <taxon>Stramenopiles</taxon>
        <taxon>Oomycota</taxon>
        <taxon>Peronosporomycetes</taxon>
        <taxon>Peronosporales</taxon>
        <taxon>Peronosporaceae</taxon>
        <taxon>Phytophthora</taxon>
    </lineage>
</organism>
<dbReference type="AlphaFoldDB" id="H3H1I1"/>
<dbReference type="InterPro" id="IPR050618">
    <property type="entry name" value="Ubq-SigPath_Reg"/>
</dbReference>
<evidence type="ECO:0000259" key="2">
    <source>
        <dbReference type="Pfam" id="PF00622"/>
    </source>
</evidence>
<evidence type="ECO:0000313" key="3">
    <source>
        <dbReference type="EnsemblProtists" id="Phyra84098"/>
    </source>
</evidence>
<dbReference type="VEuPathDB" id="FungiDB:KRP22_2123"/>
<dbReference type="Pfam" id="PF00622">
    <property type="entry name" value="SPRY"/>
    <property type="match status" value="1"/>
</dbReference>
<feature type="region of interest" description="Disordered" evidence="1">
    <location>
        <begin position="739"/>
        <end position="783"/>
    </location>
</feature>
<keyword evidence="4" id="KW-1185">Reference proteome</keyword>
<sequence>MAFDPRCVAFEGRLGADRRTAEYVGRASHDADAACFRSALPAASSARSPTLRVFYFETQILATNSDLNSLPARLHTSNSSSTIRRHAARDQDAAATIARDWRRRAELEAMDLEDMQIPSLNRAGTEPVNFNFSLTPDTIQHMRSRMDRRRARRNNERKKFNHKVAVGFVVDEPEPKFRGSEHNFGSISRFGGQMEARMSRRAVKQLMQRILPDVTASGDSDSSEEEDGQEKSRETYPAILHRDLGQAANSLAYVGKTGRVVSHGREFLRCERYGAGDVVGCGVLLDTNTFFFTLNGNLMGMLPARDVYDLDDFGEVVGSEEEESDEEEEEEEEGEDADGSRGVSIRVTTTDDVDMEDLDGQQDEGKALYPCVSLHGVGECVQALFQPSEFKFDLSGFEKQILKEHQRALLVEREKRCENGGLSDSEQCDDKDEDAMNALVQDFFLHYGYEGAYTAFESALAPSKRSRLSSDSMDMDCYGGKAEASTVPLGVSSAGDMEGEEKSEDMGFGDAQPSKQHMRESLSLRHEVREHIRCFRTAQALVVLDQHAPALLKNETGYRSRRFRKLLLYCRILCVVDILTHERETKVAGSLSANGAATSPISMDPQELQCNGWNPEAAIEFAQQIFGSPFEVTSNGKRKRQSASNGDQKRHESPSDVALTMSLLLYDKRESIPSTSRARKFLTPEFRESVAGEINSFLLVAETAGNSPPRVSALETFMEDLESLQKACLRQGCRVYPEKFATASNGKSKTTSRRRRASVSSSSDDSSSSQSEQEDRLDDDDNE</sequence>
<feature type="domain" description="SPRY" evidence="2">
    <location>
        <begin position="233"/>
        <end position="300"/>
    </location>
</feature>
<dbReference type="Proteomes" id="UP000005238">
    <property type="component" value="Unassembled WGS sequence"/>
</dbReference>
<name>H3H1I1_PHYRM</name>